<dbReference type="Pfam" id="PF00216">
    <property type="entry name" value="Bac_DNA_binding"/>
    <property type="match status" value="1"/>
</dbReference>
<protein>
    <submittedName>
        <fullName evidence="3">HU family DNA-binding protein</fullName>
    </submittedName>
</protein>
<organism evidence="3 4">
    <name type="scientific">Holdemanella biformis</name>
    <dbReference type="NCBI Taxonomy" id="1735"/>
    <lineage>
        <taxon>Bacteria</taxon>
        <taxon>Bacillati</taxon>
        <taxon>Bacillota</taxon>
        <taxon>Erysipelotrichia</taxon>
        <taxon>Erysipelotrichales</taxon>
        <taxon>Erysipelotrichaceae</taxon>
        <taxon>Holdemanella</taxon>
    </lineage>
</organism>
<dbReference type="Gene3D" id="4.10.520.10">
    <property type="entry name" value="IHF-like DNA-binding proteins"/>
    <property type="match status" value="1"/>
</dbReference>
<dbReference type="InterPro" id="IPR010992">
    <property type="entry name" value="IHF-like_DNA-bd_dom_sf"/>
</dbReference>
<dbReference type="GO" id="GO:0003677">
    <property type="term" value="F:DNA binding"/>
    <property type="evidence" value="ECO:0007669"/>
    <property type="project" value="UniProtKB-KW"/>
</dbReference>
<dbReference type="PRINTS" id="PR01727">
    <property type="entry name" value="DNABINDINGHU"/>
</dbReference>
<proteinExistence type="inferred from homology"/>
<dbReference type="CDD" id="cd13831">
    <property type="entry name" value="HU"/>
    <property type="match status" value="1"/>
</dbReference>
<gene>
    <name evidence="3" type="ORF">DW907_05195</name>
</gene>
<evidence type="ECO:0000256" key="1">
    <source>
        <dbReference type="ARBA" id="ARBA00023125"/>
    </source>
</evidence>
<comment type="similarity">
    <text evidence="2">Belongs to the bacterial histone-like protein family.</text>
</comment>
<dbReference type="PANTHER" id="PTHR33175:SF2">
    <property type="entry name" value="INTEGRATION HOST FACTOR SUBUNIT ALPHA"/>
    <property type="match status" value="1"/>
</dbReference>
<dbReference type="PANTHER" id="PTHR33175">
    <property type="entry name" value="DNA-BINDING PROTEIN HU"/>
    <property type="match status" value="1"/>
</dbReference>
<dbReference type="GO" id="GO:0005829">
    <property type="term" value="C:cytosol"/>
    <property type="evidence" value="ECO:0007669"/>
    <property type="project" value="TreeGrafter"/>
</dbReference>
<keyword evidence="1 3" id="KW-0238">DNA-binding</keyword>
<accession>A0A413UDD7</accession>
<dbReference type="InterPro" id="IPR020816">
    <property type="entry name" value="Histone-like_DNA-bd_CS"/>
</dbReference>
<dbReference type="PROSITE" id="PS00045">
    <property type="entry name" value="HISTONE_LIKE"/>
    <property type="match status" value="1"/>
</dbReference>
<evidence type="ECO:0000256" key="2">
    <source>
        <dbReference type="RuleBase" id="RU003939"/>
    </source>
</evidence>
<dbReference type="EMBL" id="QSGD01000015">
    <property type="protein sequence ID" value="RHB07161.1"/>
    <property type="molecule type" value="Genomic_DNA"/>
</dbReference>
<dbReference type="InterPro" id="IPR000119">
    <property type="entry name" value="Hist_DNA-bd"/>
</dbReference>
<comment type="caution">
    <text evidence="3">The sequence shown here is derived from an EMBL/GenBank/DDBJ whole genome shotgun (WGS) entry which is preliminary data.</text>
</comment>
<evidence type="ECO:0000313" key="3">
    <source>
        <dbReference type="EMBL" id="RHB07161.1"/>
    </source>
</evidence>
<dbReference type="RefSeq" id="WP_118011180.1">
    <property type="nucleotide sequence ID" value="NZ_QSGD01000015.1"/>
</dbReference>
<name>A0A413UDD7_9FIRM</name>
<dbReference type="GO" id="GO:0030527">
    <property type="term" value="F:structural constituent of chromatin"/>
    <property type="evidence" value="ECO:0007669"/>
    <property type="project" value="InterPro"/>
</dbReference>
<dbReference type="SUPFAM" id="SSF47729">
    <property type="entry name" value="IHF-like DNA-binding proteins"/>
    <property type="match status" value="1"/>
</dbReference>
<dbReference type="Proteomes" id="UP000285288">
    <property type="component" value="Unassembled WGS sequence"/>
</dbReference>
<dbReference type="AlphaFoldDB" id="A0A413UDD7"/>
<evidence type="ECO:0000313" key="4">
    <source>
        <dbReference type="Proteomes" id="UP000285288"/>
    </source>
</evidence>
<reference evidence="3 4" key="1">
    <citation type="submission" date="2018-08" db="EMBL/GenBank/DDBJ databases">
        <title>A genome reference for cultivated species of the human gut microbiota.</title>
        <authorList>
            <person name="Zou Y."/>
            <person name="Xue W."/>
            <person name="Luo G."/>
        </authorList>
    </citation>
    <scope>NUCLEOTIDE SEQUENCE [LARGE SCALE GENOMIC DNA]</scope>
    <source>
        <strain evidence="3 4">AM42-13AC</strain>
    </source>
</reference>
<sequence length="91" mass="10323">MNKKDLVQNIIMNNHTLTKKSVDEIVNSVFENMVEALSNGETVDIFGFGKFEVTERGERDGINPATKERIRIKASKNVKFRPAKSLKDKVN</sequence>
<dbReference type="SMART" id="SM00411">
    <property type="entry name" value="BHL"/>
    <property type="match status" value="1"/>
</dbReference>